<evidence type="ECO:0000313" key="3">
    <source>
        <dbReference type="Proteomes" id="UP000823405"/>
    </source>
</evidence>
<name>A0A9P6URH6_9FUNG</name>
<feature type="region of interest" description="Disordered" evidence="1">
    <location>
        <begin position="84"/>
        <end position="121"/>
    </location>
</feature>
<comment type="caution">
    <text evidence="2">The sequence shown here is derived from an EMBL/GenBank/DDBJ whole genome shotgun (WGS) entry which is preliminary data.</text>
</comment>
<proteinExistence type="predicted"/>
<feature type="region of interest" description="Disordered" evidence="1">
    <location>
        <begin position="136"/>
        <end position="163"/>
    </location>
</feature>
<organism evidence="2 3">
    <name type="scientific">Linnemannia gamsii</name>
    <dbReference type="NCBI Taxonomy" id="64522"/>
    <lineage>
        <taxon>Eukaryota</taxon>
        <taxon>Fungi</taxon>
        <taxon>Fungi incertae sedis</taxon>
        <taxon>Mucoromycota</taxon>
        <taxon>Mortierellomycotina</taxon>
        <taxon>Mortierellomycetes</taxon>
        <taxon>Mortierellales</taxon>
        <taxon>Mortierellaceae</taxon>
        <taxon>Linnemannia</taxon>
    </lineage>
</organism>
<dbReference type="OrthoDB" id="2094343at2759"/>
<keyword evidence="3" id="KW-1185">Reference proteome</keyword>
<protein>
    <submittedName>
        <fullName evidence="2">Uncharacterized protein</fullName>
    </submittedName>
</protein>
<feature type="compositionally biased region" description="Basic and acidic residues" evidence="1">
    <location>
        <begin position="89"/>
        <end position="104"/>
    </location>
</feature>
<evidence type="ECO:0000313" key="2">
    <source>
        <dbReference type="EMBL" id="KAG0317604.1"/>
    </source>
</evidence>
<evidence type="ECO:0000256" key="1">
    <source>
        <dbReference type="SAM" id="MobiDB-lite"/>
    </source>
</evidence>
<feature type="compositionally biased region" description="Polar residues" evidence="1">
    <location>
        <begin position="112"/>
        <end position="121"/>
    </location>
</feature>
<dbReference type="Proteomes" id="UP000823405">
    <property type="component" value="Unassembled WGS sequence"/>
</dbReference>
<dbReference type="AlphaFoldDB" id="A0A9P6URH6"/>
<feature type="region of interest" description="Disordered" evidence="1">
    <location>
        <begin position="1"/>
        <end position="70"/>
    </location>
</feature>
<feature type="compositionally biased region" description="Basic and acidic residues" evidence="1">
    <location>
        <begin position="43"/>
        <end position="54"/>
    </location>
</feature>
<sequence length="348" mass="37977">MSRTVTGLDVLETDPARSNQLKQLSRHGNHGGGNGGEGVISFSRDRDYRRETDSRQPPSSGDRPLSDSPLSMTMTMHALYESTVGNNADGHRPDDNSDSDDKASNVEYGRTPTATTHSALGLQTSMVTAAERKVSPFDTNDGEFKQMEPESPESSSARTARNGAASAPLMFTPPPHALPMELVLLQTYNDSDHLPEHHEWTQDEDYWYYVTKAHGVRRRKLKKVSSWWLDLSSLGGALLSAGSSSSNEPIATGPIYNMGRAPGISTTTTTTPHPSSPLSSELALASPSLTAMDTTRRTHGAKESISSMASQETVNPYSAAFKRQSSPRNSTSLLGKYYYVDWEEYLSL</sequence>
<reference evidence="2" key="1">
    <citation type="journal article" date="2020" name="Fungal Divers.">
        <title>Resolving the Mortierellaceae phylogeny through synthesis of multi-gene phylogenetics and phylogenomics.</title>
        <authorList>
            <person name="Vandepol N."/>
            <person name="Liber J."/>
            <person name="Desiro A."/>
            <person name="Na H."/>
            <person name="Kennedy M."/>
            <person name="Barry K."/>
            <person name="Grigoriev I.V."/>
            <person name="Miller A.N."/>
            <person name="O'Donnell K."/>
            <person name="Stajich J.E."/>
            <person name="Bonito G."/>
        </authorList>
    </citation>
    <scope>NUCLEOTIDE SEQUENCE</scope>
    <source>
        <strain evidence="2">NVP60</strain>
    </source>
</reference>
<gene>
    <name evidence="2" type="ORF">BGZ97_005119</name>
</gene>
<dbReference type="EMBL" id="JAAAIN010000234">
    <property type="protein sequence ID" value="KAG0317604.1"/>
    <property type="molecule type" value="Genomic_DNA"/>
</dbReference>
<accession>A0A9P6URH6</accession>